<accession>A0A1L3FP02</accession>
<name>A0A1L3FP02_BRAJP</name>
<organism evidence="1 2">
    <name type="scientific">Bradyrhizobium japonicum</name>
    <dbReference type="NCBI Taxonomy" id="375"/>
    <lineage>
        <taxon>Bacteria</taxon>
        <taxon>Pseudomonadati</taxon>
        <taxon>Pseudomonadota</taxon>
        <taxon>Alphaproteobacteria</taxon>
        <taxon>Hyphomicrobiales</taxon>
        <taxon>Nitrobacteraceae</taxon>
        <taxon>Bradyrhizobium</taxon>
    </lineage>
</organism>
<dbReference type="SUPFAM" id="SSF51004">
    <property type="entry name" value="C-terminal (heme d1) domain of cytochrome cd1-nitrite reductase"/>
    <property type="match status" value="1"/>
</dbReference>
<dbReference type="InterPro" id="IPR011048">
    <property type="entry name" value="Haem_d1_sf"/>
</dbReference>
<dbReference type="AlphaFoldDB" id="A0A1L3FP02"/>
<protein>
    <submittedName>
        <fullName evidence="1">Uncharacterized protein</fullName>
    </submittedName>
</protein>
<evidence type="ECO:0000313" key="1">
    <source>
        <dbReference type="EMBL" id="APG15043.1"/>
    </source>
</evidence>
<gene>
    <name evidence="1" type="ORF">BKD09_42695</name>
</gene>
<dbReference type="Proteomes" id="UP000181962">
    <property type="component" value="Chromosome"/>
</dbReference>
<dbReference type="RefSeq" id="WP_038936630.1">
    <property type="nucleotide sequence ID" value="NZ_CP017637.1"/>
</dbReference>
<dbReference type="InterPro" id="IPR015943">
    <property type="entry name" value="WD40/YVTN_repeat-like_dom_sf"/>
</dbReference>
<proteinExistence type="predicted"/>
<dbReference type="InterPro" id="IPR051200">
    <property type="entry name" value="Host-pathogen_enzymatic-act"/>
</dbReference>
<dbReference type="PANTHER" id="PTHR47197:SF3">
    <property type="entry name" value="DIHYDRO-HEME D1 DEHYDROGENASE"/>
    <property type="match status" value="1"/>
</dbReference>
<dbReference type="OrthoDB" id="114286at2"/>
<sequence>MSNLAAVQRPIASLPIAAKTSIPGSPDWVGIGANAVWISNAGADSLARIDPSTNDVAKIVPVGRRPCSGLAVGFGAVWSPSCTDKRLDRVSEQSSTLELHIPTTVGDSEGGIAAGEGAVWMVADRHGKLLRVDPALNKIAGSVKLADGSFVPVVGAGEVWISSTERNLVSRVDSAALNVIAEIPVGPAPRFMACTESDGCSIRVTEQFRGSTPRATRSSPLSTLACPAGAAIFRSDRGLSGLP</sequence>
<dbReference type="Gene3D" id="2.130.10.10">
    <property type="entry name" value="YVTN repeat-like/Quinoprotein amine dehydrogenase"/>
    <property type="match status" value="1"/>
</dbReference>
<reference evidence="1 2" key="1">
    <citation type="submission" date="2016-11" db="EMBL/GenBank/DDBJ databases">
        <title>Complete Genome Sequence of Bradyrhizobium sp. strain J5, an isolated from soybean nodule in Hokkaido.</title>
        <authorList>
            <person name="Kanehara K."/>
        </authorList>
    </citation>
    <scope>NUCLEOTIDE SEQUENCE [LARGE SCALE GENOMIC DNA]</scope>
    <source>
        <strain evidence="1 2">J5</strain>
    </source>
</reference>
<dbReference type="EMBL" id="CP017637">
    <property type="protein sequence ID" value="APG15043.1"/>
    <property type="molecule type" value="Genomic_DNA"/>
</dbReference>
<dbReference type="PANTHER" id="PTHR47197">
    <property type="entry name" value="PROTEIN NIRF"/>
    <property type="match status" value="1"/>
</dbReference>
<evidence type="ECO:0000313" key="2">
    <source>
        <dbReference type="Proteomes" id="UP000181962"/>
    </source>
</evidence>